<dbReference type="AlphaFoldDB" id="A0A0C9V5I1"/>
<feature type="region of interest" description="Disordered" evidence="1">
    <location>
        <begin position="1"/>
        <end position="27"/>
    </location>
</feature>
<keyword evidence="3" id="KW-1185">Reference proteome</keyword>
<gene>
    <name evidence="2" type="ORF">M422DRAFT_52731</name>
</gene>
<sequence length="161" mass="17418">MPLHPDYSQGGSPPPQYDAMYNNGNAHNIPPSMQQGVGTEPDISQFSVFRPQATGIIQSNAPALHFLPPGQHHFLHPPFSPVAITTLDSNVPGSDPYDAEGSDYDPLANDSLMLEGGNGGYNARYHVVFEDKDDNEDNEEDNHRSSEFGGGAANDQDIPKN</sequence>
<proteinExistence type="predicted"/>
<name>A0A0C9V5I1_SPHS4</name>
<accession>A0A0C9V5I1</accession>
<dbReference type="EMBL" id="KN837223">
    <property type="protein sequence ID" value="KIJ32671.1"/>
    <property type="molecule type" value="Genomic_DNA"/>
</dbReference>
<reference evidence="2 3" key="1">
    <citation type="submission" date="2014-06" db="EMBL/GenBank/DDBJ databases">
        <title>Evolutionary Origins and Diversification of the Mycorrhizal Mutualists.</title>
        <authorList>
            <consortium name="DOE Joint Genome Institute"/>
            <consortium name="Mycorrhizal Genomics Consortium"/>
            <person name="Kohler A."/>
            <person name="Kuo A."/>
            <person name="Nagy L.G."/>
            <person name="Floudas D."/>
            <person name="Copeland A."/>
            <person name="Barry K.W."/>
            <person name="Cichocki N."/>
            <person name="Veneault-Fourrey C."/>
            <person name="LaButti K."/>
            <person name="Lindquist E.A."/>
            <person name="Lipzen A."/>
            <person name="Lundell T."/>
            <person name="Morin E."/>
            <person name="Murat C."/>
            <person name="Riley R."/>
            <person name="Ohm R."/>
            <person name="Sun H."/>
            <person name="Tunlid A."/>
            <person name="Henrissat B."/>
            <person name="Grigoriev I.V."/>
            <person name="Hibbett D.S."/>
            <person name="Martin F."/>
        </authorList>
    </citation>
    <scope>NUCLEOTIDE SEQUENCE [LARGE SCALE GENOMIC DNA]</scope>
    <source>
        <strain evidence="2 3">SS14</strain>
    </source>
</reference>
<evidence type="ECO:0000256" key="1">
    <source>
        <dbReference type="SAM" id="MobiDB-lite"/>
    </source>
</evidence>
<evidence type="ECO:0000313" key="3">
    <source>
        <dbReference type="Proteomes" id="UP000054279"/>
    </source>
</evidence>
<protein>
    <submittedName>
        <fullName evidence="2">Uncharacterized protein</fullName>
    </submittedName>
</protein>
<feature type="region of interest" description="Disordered" evidence="1">
    <location>
        <begin position="125"/>
        <end position="161"/>
    </location>
</feature>
<dbReference type="HOGENOM" id="CLU_1644774_0_0_1"/>
<feature type="compositionally biased region" description="Acidic residues" evidence="1">
    <location>
        <begin position="131"/>
        <end position="140"/>
    </location>
</feature>
<dbReference type="Proteomes" id="UP000054279">
    <property type="component" value="Unassembled WGS sequence"/>
</dbReference>
<organism evidence="2 3">
    <name type="scientific">Sphaerobolus stellatus (strain SS14)</name>
    <dbReference type="NCBI Taxonomy" id="990650"/>
    <lineage>
        <taxon>Eukaryota</taxon>
        <taxon>Fungi</taxon>
        <taxon>Dikarya</taxon>
        <taxon>Basidiomycota</taxon>
        <taxon>Agaricomycotina</taxon>
        <taxon>Agaricomycetes</taxon>
        <taxon>Phallomycetidae</taxon>
        <taxon>Geastrales</taxon>
        <taxon>Sphaerobolaceae</taxon>
        <taxon>Sphaerobolus</taxon>
    </lineage>
</organism>
<evidence type="ECO:0000313" key="2">
    <source>
        <dbReference type="EMBL" id="KIJ32671.1"/>
    </source>
</evidence>